<feature type="non-terminal residue" evidence="6">
    <location>
        <position position="1"/>
    </location>
</feature>
<dbReference type="Pfam" id="PF15309">
    <property type="entry name" value="ALMS_motif"/>
    <property type="match status" value="1"/>
</dbReference>
<comment type="caution">
    <text evidence="6">The sequence shown here is derived from an EMBL/GenBank/DDBJ whole genome shotgun (WGS) entry which is preliminary data.</text>
</comment>
<evidence type="ECO:0000256" key="4">
    <source>
        <dbReference type="SAM" id="MobiDB-lite"/>
    </source>
</evidence>
<keyword evidence="2" id="KW-0963">Cytoplasm</keyword>
<evidence type="ECO:0000259" key="5">
    <source>
        <dbReference type="Pfam" id="PF15309"/>
    </source>
</evidence>
<reference evidence="6" key="1">
    <citation type="submission" date="2020-07" db="EMBL/GenBank/DDBJ databases">
        <title>Clarias magur genome sequencing, assembly and annotation.</title>
        <authorList>
            <person name="Kushwaha B."/>
            <person name="Kumar R."/>
            <person name="Das P."/>
            <person name="Joshi C.G."/>
            <person name="Kumar D."/>
            <person name="Nagpure N.S."/>
            <person name="Pandey M."/>
            <person name="Agarwal S."/>
            <person name="Srivastava S."/>
            <person name="Singh M."/>
            <person name="Sahoo L."/>
            <person name="Jayasankar P."/>
            <person name="Meher P.K."/>
            <person name="Koringa P.G."/>
            <person name="Iquebal M.A."/>
            <person name="Das S.P."/>
            <person name="Bit A."/>
            <person name="Patnaik S."/>
            <person name="Patel N."/>
            <person name="Shah T.M."/>
            <person name="Hinsu A."/>
            <person name="Jena J.K."/>
        </authorList>
    </citation>
    <scope>NUCLEOTIDE SEQUENCE</scope>
    <source>
        <strain evidence="6">CIFAMagur01</strain>
        <tissue evidence="6">Testis</tissue>
    </source>
</reference>
<dbReference type="Proteomes" id="UP000727407">
    <property type="component" value="Unassembled WGS sequence"/>
</dbReference>
<evidence type="ECO:0000256" key="1">
    <source>
        <dbReference type="ARBA" id="ARBA00004300"/>
    </source>
</evidence>
<sequence length="158" mass="17824">MVQVANLSPFPFKAVCHSSSDVVRVNEKANDVSGTLQSNQRGHIEGPEKSGVSVRSFTLSRVPASHTETVPTPQECVVHPHYFKSCTCGSNSSDQLQLLSLKEALQLFRPDFILRSQRRITRLEQRTRERRGLKPADSTMLWKTTNRRQICTKPHPLS</sequence>
<evidence type="ECO:0000256" key="2">
    <source>
        <dbReference type="ARBA" id="ARBA00022490"/>
    </source>
</evidence>
<dbReference type="EMBL" id="QNUK01000163">
    <property type="protein sequence ID" value="KAF5899559.1"/>
    <property type="molecule type" value="Genomic_DNA"/>
</dbReference>
<name>A0A8J4UGV9_CLAMG</name>
<comment type="subcellular location">
    <subcellularLocation>
        <location evidence="1">Cytoplasm</location>
        <location evidence="1">Cytoskeleton</location>
        <location evidence="1">Microtubule organizing center</location>
        <location evidence="1">Centrosome</location>
    </subcellularLocation>
</comment>
<feature type="region of interest" description="Disordered" evidence="4">
    <location>
        <begin position="33"/>
        <end position="52"/>
    </location>
</feature>
<keyword evidence="7" id="KW-1185">Reference proteome</keyword>
<accession>A0A8J4UGV9</accession>
<gene>
    <name evidence="6" type="ORF">DAT39_010723</name>
</gene>
<dbReference type="AlphaFoldDB" id="A0A8J4UGV9"/>
<dbReference type="GO" id="GO:0005813">
    <property type="term" value="C:centrosome"/>
    <property type="evidence" value="ECO:0007669"/>
    <property type="project" value="UniProtKB-SubCell"/>
</dbReference>
<organism evidence="6 7">
    <name type="scientific">Clarias magur</name>
    <name type="common">Asian catfish</name>
    <name type="synonym">Macropteronotus magur</name>
    <dbReference type="NCBI Taxonomy" id="1594786"/>
    <lineage>
        <taxon>Eukaryota</taxon>
        <taxon>Metazoa</taxon>
        <taxon>Chordata</taxon>
        <taxon>Craniata</taxon>
        <taxon>Vertebrata</taxon>
        <taxon>Euteleostomi</taxon>
        <taxon>Actinopterygii</taxon>
        <taxon>Neopterygii</taxon>
        <taxon>Teleostei</taxon>
        <taxon>Ostariophysi</taxon>
        <taxon>Siluriformes</taxon>
        <taxon>Clariidae</taxon>
        <taxon>Clarias</taxon>
    </lineage>
</organism>
<evidence type="ECO:0000313" key="6">
    <source>
        <dbReference type="EMBL" id="KAF5899559.1"/>
    </source>
</evidence>
<proteinExistence type="predicted"/>
<evidence type="ECO:0000256" key="3">
    <source>
        <dbReference type="ARBA" id="ARBA00023212"/>
    </source>
</evidence>
<protein>
    <submittedName>
        <fullName evidence="6">Centrosomal protein C10orf90</fullName>
    </submittedName>
</protein>
<feature type="domain" description="ALMS motif" evidence="5">
    <location>
        <begin position="97"/>
        <end position="131"/>
    </location>
</feature>
<dbReference type="OrthoDB" id="8899035at2759"/>
<keyword evidence="3" id="KW-0206">Cytoskeleton</keyword>
<evidence type="ECO:0000313" key="7">
    <source>
        <dbReference type="Proteomes" id="UP000727407"/>
    </source>
</evidence>
<dbReference type="InterPro" id="IPR029299">
    <property type="entry name" value="ALMS_motif"/>
</dbReference>